<dbReference type="EMBL" id="WEKW01010966">
    <property type="protein sequence ID" value="NWI26383.1"/>
    <property type="molecule type" value="Genomic_DNA"/>
</dbReference>
<sequence length="152" mass="15863">VAEVPGAGWQVVREGALVLSHLEPNDTLVAQCEAHNRHGHLLANAFVYVVGAWGGASRPPGPPSWPPGPLPGHPHPPSAALPVPRVFPQATASLRQQATLATVPDDRAFAFTNGTLRLGPVVRGDGGPFTCRAHNAHSNASVIAHLDVKGTR</sequence>
<organism evidence="2 3">
    <name type="scientific">Sula dactylatra</name>
    <name type="common">Masked booby</name>
    <dbReference type="NCBI Taxonomy" id="56068"/>
    <lineage>
        <taxon>Eukaryota</taxon>
        <taxon>Metazoa</taxon>
        <taxon>Chordata</taxon>
        <taxon>Craniata</taxon>
        <taxon>Vertebrata</taxon>
        <taxon>Euteleostomi</taxon>
        <taxon>Archelosauria</taxon>
        <taxon>Archosauria</taxon>
        <taxon>Dinosauria</taxon>
        <taxon>Saurischia</taxon>
        <taxon>Theropoda</taxon>
        <taxon>Coelurosauria</taxon>
        <taxon>Aves</taxon>
        <taxon>Neognathae</taxon>
        <taxon>Neoaves</taxon>
        <taxon>Aequornithes</taxon>
        <taxon>Suliformes</taxon>
        <taxon>Sulidae</taxon>
        <taxon>Sula</taxon>
    </lineage>
</organism>
<reference evidence="2" key="1">
    <citation type="submission" date="2019-10" db="EMBL/GenBank/DDBJ databases">
        <title>Bird 10,000 Genomes (B10K) Project - Family phase.</title>
        <authorList>
            <person name="Zhang G."/>
        </authorList>
    </citation>
    <scope>NUCLEOTIDE SEQUENCE</scope>
    <source>
        <strain evidence="2">B10K-DU-002-49</strain>
        <tissue evidence="2">Muscle</tissue>
    </source>
</reference>
<dbReference type="AlphaFoldDB" id="A0A851A0V0"/>
<dbReference type="SUPFAM" id="SSF48726">
    <property type="entry name" value="Immunoglobulin"/>
    <property type="match status" value="1"/>
</dbReference>
<feature type="compositionally biased region" description="Pro residues" evidence="1">
    <location>
        <begin position="59"/>
        <end position="77"/>
    </location>
</feature>
<dbReference type="Proteomes" id="UP000619137">
    <property type="component" value="Unassembled WGS sequence"/>
</dbReference>
<evidence type="ECO:0000256" key="1">
    <source>
        <dbReference type="SAM" id="MobiDB-lite"/>
    </source>
</evidence>
<protein>
    <submittedName>
        <fullName evidence="2">NGCA protein</fullName>
    </submittedName>
</protein>
<name>A0A851A0V0_SULDA</name>
<feature type="non-terminal residue" evidence="2">
    <location>
        <position position="1"/>
    </location>
</feature>
<evidence type="ECO:0000313" key="2">
    <source>
        <dbReference type="EMBL" id="NWI26383.1"/>
    </source>
</evidence>
<dbReference type="InterPro" id="IPR013783">
    <property type="entry name" value="Ig-like_fold"/>
</dbReference>
<keyword evidence="3" id="KW-1185">Reference proteome</keyword>
<accession>A0A851A0V0</accession>
<feature type="region of interest" description="Disordered" evidence="1">
    <location>
        <begin position="57"/>
        <end position="77"/>
    </location>
</feature>
<evidence type="ECO:0000313" key="3">
    <source>
        <dbReference type="Proteomes" id="UP000619137"/>
    </source>
</evidence>
<gene>
    <name evidence="2" type="primary">Ngca_2</name>
    <name evidence="2" type="ORF">SULDAC_R13918</name>
</gene>
<feature type="non-terminal residue" evidence="2">
    <location>
        <position position="152"/>
    </location>
</feature>
<comment type="caution">
    <text evidence="2">The sequence shown here is derived from an EMBL/GenBank/DDBJ whole genome shotgun (WGS) entry which is preliminary data.</text>
</comment>
<dbReference type="InterPro" id="IPR036179">
    <property type="entry name" value="Ig-like_dom_sf"/>
</dbReference>
<dbReference type="Gene3D" id="2.60.40.10">
    <property type="entry name" value="Immunoglobulins"/>
    <property type="match status" value="1"/>
</dbReference>
<proteinExistence type="predicted"/>